<sequence>MDLFILGSDEQKIRQLATARKNITVGQLNLVTRPGPYCPVNPGKRMNCQGKTVQSLGDTCSFCGPLARLFMDYGNYIDLFPINIELRTNSEGFPVSFGYTIEEEEGKTVHEMSSLLPLSRCHMMGLEVPCPNHPGMLLERLYNKNWRIPYYKCNGKNGQWESV</sequence>
<keyword evidence="2" id="KW-1185">Reference proteome</keyword>
<evidence type="ECO:0000313" key="2">
    <source>
        <dbReference type="Proteomes" id="UP000316759"/>
    </source>
</evidence>
<dbReference type="Proteomes" id="UP000316759">
    <property type="component" value="Unassembled WGS sequence"/>
</dbReference>
<accession>A0A504Z9H3</accession>
<dbReference type="EMBL" id="SUNJ01002569">
    <property type="protein sequence ID" value="TPP65880.1"/>
    <property type="molecule type" value="Genomic_DNA"/>
</dbReference>
<reference evidence="1 2" key="1">
    <citation type="submission" date="2019-04" db="EMBL/GenBank/DDBJ databases">
        <title>Annotation for the trematode Fasciola gigantica.</title>
        <authorList>
            <person name="Choi Y.-J."/>
        </authorList>
    </citation>
    <scope>NUCLEOTIDE SEQUENCE [LARGE SCALE GENOMIC DNA]</scope>
    <source>
        <strain evidence="1">Uganda_cow_1</strain>
    </source>
</reference>
<protein>
    <submittedName>
        <fullName evidence="1">Uncharacterized protein</fullName>
    </submittedName>
</protein>
<name>A0A504Z9H3_FASGI</name>
<organism evidence="1 2">
    <name type="scientific">Fasciola gigantica</name>
    <name type="common">Giant liver fluke</name>
    <dbReference type="NCBI Taxonomy" id="46835"/>
    <lineage>
        <taxon>Eukaryota</taxon>
        <taxon>Metazoa</taxon>
        <taxon>Spiralia</taxon>
        <taxon>Lophotrochozoa</taxon>
        <taxon>Platyhelminthes</taxon>
        <taxon>Trematoda</taxon>
        <taxon>Digenea</taxon>
        <taxon>Plagiorchiida</taxon>
        <taxon>Echinostomata</taxon>
        <taxon>Echinostomatoidea</taxon>
        <taxon>Fasciolidae</taxon>
        <taxon>Fasciola</taxon>
    </lineage>
</organism>
<evidence type="ECO:0000313" key="1">
    <source>
        <dbReference type="EMBL" id="TPP65880.1"/>
    </source>
</evidence>
<comment type="caution">
    <text evidence="1">The sequence shown here is derived from an EMBL/GenBank/DDBJ whole genome shotgun (WGS) entry which is preliminary data.</text>
</comment>
<proteinExistence type="predicted"/>
<gene>
    <name evidence="1" type="ORF">FGIG_03764</name>
</gene>
<dbReference type="OrthoDB" id="444255at2759"/>
<dbReference type="AlphaFoldDB" id="A0A504Z9H3"/>